<gene>
    <name evidence="1" type="ORF">MKS88_001425</name>
</gene>
<protein>
    <submittedName>
        <fullName evidence="1">Uncharacterized protein</fullName>
    </submittedName>
</protein>
<reference evidence="1" key="1">
    <citation type="submission" date="2022-06" db="EMBL/GenBank/DDBJ databases">
        <title>The First Complete Genome of the Simian Malaria Parasite Plasmodium brasilianum.</title>
        <authorList>
            <person name="Bajic M."/>
            <person name="Ravishankar S."/>
        </authorList>
    </citation>
    <scope>NUCLEOTIDE SEQUENCE</scope>
    <source>
        <strain evidence="1">Bolivian I</strain>
    </source>
</reference>
<proteinExistence type="predicted"/>
<comment type="caution">
    <text evidence="1">The sequence shown here is derived from an EMBL/GenBank/DDBJ whole genome shotgun (WGS) entry which is preliminary data.</text>
</comment>
<dbReference type="EMBL" id="CM043773">
    <property type="protein sequence ID" value="KAI4840067.1"/>
    <property type="molecule type" value="Genomic_DNA"/>
</dbReference>
<evidence type="ECO:0000313" key="2">
    <source>
        <dbReference type="Proteomes" id="UP001056978"/>
    </source>
</evidence>
<evidence type="ECO:0000313" key="1">
    <source>
        <dbReference type="EMBL" id="KAI4840067.1"/>
    </source>
</evidence>
<accession>A0ACB9YE17</accession>
<organism evidence="1 2">
    <name type="scientific">Plasmodium brasilianum</name>
    <dbReference type="NCBI Taxonomy" id="5824"/>
    <lineage>
        <taxon>Eukaryota</taxon>
        <taxon>Sar</taxon>
        <taxon>Alveolata</taxon>
        <taxon>Apicomplexa</taxon>
        <taxon>Aconoidasida</taxon>
        <taxon>Haemosporida</taxon>
        <taxon>Plasmodiidae</taxon>
        <taxon>Plasmodium</taxon>
        <taxon>Plasmodium (Plasmodium)</taxon>
    </lineage>
</organism>
<keyword evidence="2" id="KW-1185">Reference proteome</keyword>
<name>A0ACB9YE17_PLABR</name>
<sequence length="340" mass="38921">MLPNFEFGDKKKITENKKVHSSIREKQLKIAELMNYKKNDNSERKNVDFNFEEQKDEPSEKGNKFSISNAYIAETLNKKLFQKSSTSKFASSSFRNKPNSDERNKVLILTKYKGTTTNKKDTNINKVSENYKNQLSNVFLLKNKFGSAKSRFFYQKKSSDISKKDYITRDNSTISNKNSKVDDINYKIGENSLMQGISRSCSHSIIMDDIGGGNDNNVDKHTKDNCNHNGGDDKDNDNYNDNNKNESMIIGGPHKHDYSNNSSSVKPTTCKKRRANFFLCFSKLKIKHSKRKNDLQCNSKTKKKDLSKEEENIGNSSSNKGVSEHPDSSKKNIKQFFCVK</sequence>
<dbReference type="Proteomes" id="UP001056978">
    <property type="component" value="Chromosome 5"/>
</dbReference>